<feature type="region of interest" description="Disordered" evidence="1">
    <location>
        <begin position="1"/>
        <end position="25"/>
    </location>
</feature>
<dbReference type="InterPro" id="IPR004827">
    <property type="entry name" value="bZIP"/>
</dbReference>
<feature type="compositionally biased region" description="Polar residues" evidence="1">
    <location>
        <begin position="168"/>
        <end position="194"/>
    </location>
</feature>
<dbReference type="OrthoDB" id="2247093at2759"/>
<feature type="compositionally biased region" description="Low complexity" evidence="1">
    <location>
        <begin position="1"/>
        <end position="15"/>
    </location>
</feature>
<feature type="domain" description="BZIP" evidence="2">
    <location>
        <begin position="352"/>
        <end position="366"/>
    </location>
</feature>
<feature type="region of interest" description="Disordered" evidence="1">
    <location>
        <begin position="446"/>
        <end position="553"/>
    </location>
</feature>
<feature type="region of interest" description="Disordered" evidence="1">
    <location>
        <begin position="352"/>
        <end position="377"/>
    </location>
</feature>
<gene>
    <name evidence="3" type="ORF">BGT96224V2_LOCUS7062</name>
</gene>
<evidence type="ECO:0000313" key="3">
    <source>
        <dbReference type="EMBL" id="SUZ13906.1"/>
    </source>
</evidence>
<reference evidence="3" key="1">
    <citation type="submission" date="2018-07" db="EMBL/GenBank/DDBJ databases">
        <authorList>
            <person name="Quirk P.G."/>
            <person name="Krulwich T.A."/>
        </authorList>
    </citation>
    <scope>NUCLEOTIDE SEQUENCE</scope>
    <source>
        <strain evidence="3">96224</strain>
    </source>
</reference>
<dbReference type="EMBL" id="UIGY01000249">
    <property type="protein sequence ID" value="SUZ13906.1"/>
    <property type="molecule type" value="Genomic_DNA"/>
</dbReference>
<feature type="compositionally biased region" description="Polar residues" evidence="1">
    <location>
        <begin position="99"/>
        <end position="116"/>
    </location>
</feature>
<dbReference type="GO" id="GO:0003700">
    <property type="term" value="F:DNA-binding transcription factor activity"/>
    <property type="evidence" value="ECO:0007669"/>
    <property type="project" value="InterPro"/>
</dbReference>
<dbReference type="CDD" id="cd14705">
    <property type="entry name" value="bZIP_Zip1"/>
    <property type="match status" value="1"/>
</dbReference>
<feature type="compositionally biased region" description="Polar residues" evidence="1">
    <location>
        <begin position="485"/>
        <end position="512"/>
    </location>
</feature>
<feature type="compositionally biased region" description="Polar residues" evidence="1">
    <location>
        <begin position="528"/>
        <end position="553"/>
    </location>
</feature>
<name>A0A381LL98_BLUGR</name>
<evidence type="ECO:0000256" key="1">
    <source>
        <dbReference type="SAM" id="MobiDB-lite"/>
    </source>
</evidence>
<feature type="compositionally biased region" description="Low complexity" evidence="1">
    <location>
        <begin position="148"/>
        <end position="167"/>
    </location>
</feature>
<feature type="region of interest" description="Disordered" evidence="1">
    <location>
        <begin position="30"/>
        <end position="49"/>
    </location>
</feature>
<organism evidence="3">
    <name type="scientific">Blumeria graminis f. sp. tritici 96224</name>
    <dbReference type="NCBI Taxonomy" id="1268274"/>
    <lineage>
        <taxon>Eukaryota</taxon>
        <taxon>Fungi</taxon>
        <taxon>Dikarya</taxon>
        <taxon>Ascomycota</taxon>
        <taxon>Pezizomycotina</taxon>
        <taxon>Leotiomycetes</taxon>
        <taxon>Erysiphales</taxon>
        <taxon>Erysiphaceae</taxon>
        <taxon>Blumeria</taxon>
    </lineage>
</organism>
<feature type="non-terminal residue" evidence="3">
    <location>
        <position position="553"/>
    </location>
</feature>
<proteinExistence type="predicted"/>
<evidence type="ECO:0000259" key="2">
    <source>
        <dbReference type="PROSITE" id="PS00036"/>
    </source>
</evidence>
<dbReference type="AlphaFoldDB" id="A0A381LL98"/>
<feature type="region of interest" description="Disordered" evidence="1">
    <location>
        <begin position="95"/>
        <end position="194"/>
    </location>
</feature>
<protein>
    <submittedName>
        <fullName evidence="3">BgtA-20870</fullName>
    </submittedName>
</protein>
<accession>A0A381LL98</accession>
<feature type="compositionally biased region" description="Polar residues" evidence="1">
    <location>
        <begin position="285"/>
        <end position="305"/>
    </location>
</feature>
<sequence>MPQKLPASRPASRSSADARRLALPPVQLLDATNQVGISDDTPLEKTPSNILPMASQHSQVPARHFEQRPLSASRNLGVHSMLNPTNQEGRQIVGHRPVENTNQSSLNTVPGNSLTSRRPFLSHHLSLSTLPPPDAQDSNHLRTPCQIPTPRSPSRSVSTGVMSTTSGIDSKQSSITGSNSLYRSQPSLSKPSENLSIFPAPGALQKPLSQSYEYSPATSTASISLQATKKMNSGGVISSKDSQICHKTSELNHQKSGQSTSYNSYYFSGSNIGNLVQPAGGMQMQGPSGNTEGPYNAPVAQSQGSPLDPGSAGSSRKTSASDPIKVLTITTTQGLYTVPVDVHHASRLADEKRARNAGASARFRQRRKEKEKEANSAIEKLQAQVRDLERSLKEVQSECDFYHSERDRLRDIVFRIPEKRHLTMQAPPSPNSGRALSLLGQIGMRIPPPPTSYPEEVLERASRRRRSHTDGSFTDVPQTIPPISPTATLTSGHQVMEGSQPSQQLGSQTSFPAQADRNLPQMPIPENNPASLNFDPSTQKTHQRNWSGNAGSR</sequence>
<feature type="region of interest" description="Disordered" evidence="1">
    <location>
        <begin position="278"/>
        <end position="320"/>
    </location>
</feature>
<dbReference type="PROSITE" id="PS00036">
    <property type="entry name" value="BZIP_BASIC"/>
    <property type="match status" value="1"/>
</dbReference>
<dbReference type="Gene3D" id="1.20.5.170">
    <property type="match status" value="1"/>
</dbReference>